<evidence type="ECO:0000313" key="7">
    <source>
        <dbReference type="EMBL" id="MFD0786856.1"/>
    </source>
</evidence>
<keyword evidence="4 5" id="KW-0472">Membrane</keyword>
<accession>A0ABW3A8H4</accession>
<feature type="transmembrane region" description="Helical" evidence="5">
    <location>
        <begin position="72"/>
        <end position="94"/>
    </location>
</feature>
<dbReference type="PANTHER" id="PTHR43394">
    <property type="entry name" value="ATP-DEPENDENT PERMEASE MDL1, MITOCHONDRIAL"/>
    <property type="match status" value="1"/>
</dbReference>
<evidence type="ECO:0000256" key="2">
    <source>
        <dbReference type="ARBA" id="ARBA00022692"/>
    </source>
</evidence>
<evidence type="ECO:0000259" key="6">
    <source>
        <dbReference type="PROSITE" id="PS50929"/>
    </source>
</evidence>
<comment type="caution">
    <text evidence="7">The sequence shown here is derived from an EMBL/GenBank/DDBJ whole genome shotgun (WGS) entry which is preliminary data.</text>
</comment>
<evidence type="ECO:0000256" key="4">
    <source>
        <dbReference type="ARBA" id="ARBA00023136"/>
    </source>
</evidence>
<evidence type="ECO:0000256" key="5">
    <source>
        <dbReference type="SAM" id="Phobius"/>
    </source>
</evidence>
<dbReference type="Proteomes" id="UP001597053">
    <property type="component" value="Unassembled WGS sequence"/>
</dbReference>
<feature type="transmembrane region" description="Helical" evidence="5">
    <location>
        <begin position="147"/>
        <end position="170"/>
    </location>
</feature>
<evidence type="ECO:0000256" key="1">
    <source>
        <dbReference type="ARBA" id="ARBA00004651"/>
    </source>
</evidence>
<name>A0ABW3A8H4_9ACTN</name>
<proteinExistence type="predicted"/>
<dbReference type="InterPro" id="IPR036640">
    <property type="entry name" value="ABC1_TM_sf"/>
</dbReference>
<dbReference type="Gene3D" id="1.20.1560.10">
    <property type="entry name" value="ABC transporter type 1, transmembrane domain"/>
    <property type="match status" value="1"/>
</dbReference>
<organism evidence="7 8">
    <name type="scientific">Micromonospora azadirachtae</name>
    <dbReference type="NCBI Taxonomy" id="1970735"/>
    <lineage>
        <taxon>Bacteria</taxon>
        <taxon>Bacillati</taxon>
        <taxon>Actinomycetota</taxon>
        <taxon>Actinomycetes</taxon>
        <taxon>Micromonosporales</taxon>
        <taxon>Micromonosporaceae</taxon>
        <taxon>Micromonospora</taxon>
    </lineage>
</organism>
<keyword evidence="3 5" id="KW-1133">Transmembrane helix</keyword>
<gene>
    <name evidence="7" type="ORF">ACFQZ8_23405</name>
</gene>
<dbReference type="InterPro" id="IPR039421">
    <property type="entry name" value="Type_1_exporter"/>
</dbReference>
<dbReference type="EMBL" id="JBHTHM010001613">
    <property type="protein sequence ID" value="MFD0786856.1"/>
    <property type="molecule type" value="Genomic_DNA"/>
</dbReference>
<dbReference type="PROSITE" id="PS50929">
    <property type="entry name" value="ABC_TM1F"/>
    <property type="match status" value="1"/>
</dbReference>
<protein>
    <submittedName>
        <fullName evidence="7">ABC transporter transmembrane domain-containing protein</fullName>
    </submittedName>
</protein>
<keyword evidence="8" id="KW-1185">Reference proteome</keyword>
<feature type="domain" description="ABC transmembrane type-1" evidence="6">
    <location>
        <begin position="36"/>
        <end position="231"/>
    </location>
</feature>
<reference evidence="8" key="1">
    <citation type="journal article" date="2019" name="Int. J. Syst. Evol. Microbiol.">
        <title>The Global Catalogue of Microorganisms (GCM) 10K type strain sequencing project: providing services to taxonomists for standard genome sequencing and annotation.</title>
        <authorList>
            <consortium name="The Broad Institute Genomics Platform"/>
            <consortium name="The Broad Institute Genome Sequencing Center for Infectious Disease"/>
            <person name="Wu L."/>
            <person name="Ma J."/>
        </authorList>
    </citation>
    <scope>NUCLEOTIDE SEQUENCE [LARGE SCALE GENOMIC DNA]</scope>
    <source>
        <strain evidence="8">JCM 32148</strain>
    </source>
</reference>
<evidence type="ECO:0000313" key="8">
    <source>
        <dbReference type="Proteomes" id="UP001597053"/>
    </source>
</evidence>
<dbReference type="Pfam" id="PF00664">
    <property type="entry name" value="ABC_membrane"/>
    <property type="match status" value="1"/>
</dbReference>
<dbReference type="PANTHER" id="PTHR43394:SF1">
    <property type="entry name" value="ATP-BINDING CASSETTE SUB-FAMILY B MEMBER 10, MITOCHONDRIAL"/>
    <property type="match status" value="1"/>
</dbReference>
<keyword evidence="2 5" id="KW-0812">Transmembrane</keyword>
<sequence length="231" mass="25056">MSTAQREAEAPEPAETTWQTLRRGLALSPELRTGLLGTLALALVYMVGRVAVPVAVQQGIDNGIVGGLDLDVVWTVVAVAAAILVVTTLCGYLMMRRLFTVSETALANVRIRAFRHVHDLSMLHQQSERRGSLVSRVTSDVDQITQFLQWGGVILLVNLGQLMVTTIVMLAYSWQLTLMVFAAFLPAIFVIRSLQRRLGSAYGIVRQRTGALLGAIGESVVGAPVIRAYGI</sequence>
<dbReference type="SUPFAM" id="SSF90123">
    <property type="entry name" value="ABC transporter transmembrane region"/>
    <property type="match status" value="1"/>
</dbReference>
<feature type="transmembrane region" description="Helical" evidence="5">
    <location>
        <begin position="31"/>
        <end position="52"/>
    </location>
</feature>
<dbReference type="InterPro" id="IPR011527">
    <property type="entry name" value="ABC1_TM_dom"/>
</dbReference>
<evidence type="ECO:0000256" key="3">
    <source>
        <dbReference type="ARBA" id="ARBA00022989"/>
    </source>
</evidence>
<feature type="transmembrane region" description="Helical" evidence="5">
    <location>
        <begin position="176"/>
        <end position="194"/>
    </location>
</feature>
<feature type="non-terminal residue" evidence="7">
    <location>
        <position position="231"/>
    </location>
</feature>
<comment type="subcellular location">
    <subcellularLocation>
        <location evidence="1">Cell membrane</location>
        <topology evidence="1">Multi-pass membrane protein</topology>
    </subcellularLocation>
</comment>